<gene>
    <name evidence="1" type="ORF">GCM10007418_32810</name>
</gene>
<name>A0ABQ1Q308_9GAMM</name>
<sequence>MLLAMPCAVLADSATAVGQPEDAQTYCAGPVQAFALALEQTDPNQGVNEPLRDQFLQDLEQCRTVYRYHLKRLADDFTDLPAGAYCHSVRREFTESEDLFDIAAARAQQLPLESEEEREVAADFFLQAGAALVRAVNGLFLLRHGICEEERIAPFDQHPFKNDIGRTYPHIQ</sequence>
<dbReference type="RefSeq" id="WP_150279194.1">
    <property type="nucleotide sequence ID" value="NZ_BMFF01000009.1"/>
</dbReference>
<accession>A0ABQ1Q308</accession>
<comment type="caution">
    <text evidence="1">The sequence shown here is derived from an EMBL/GenBank/DDBJ whole genome shotgun (WGS) entry which is preliminary data.</text>
</comment>
<reference evidence="2" key="1">
    <citation type="journal article" date="2019" name="Int. J. Syst. Evol. Microbiol.">
        <title>The Global Catalogue of Microorganisms (GCM) 10K type strain sequencing project: providing services to taxonomists for standard genome sequencing and annotation.</title>
        <authorList>
            <consortium name="The Broad Institute Genomics Platform"/>
            <consortium name="The Broad Institute Genome Sequencing Center for Infectious Disease"/>
            <person name="Wu L."/>
            <person name="Ma J."/>
        </authorList>
    </citation>
    <scope>NUCLEOTIDE SEQUENCE [LARGE SCALE GENOMIC DNA]</scope>
    <source>
        <strain evidence="2">CGMCC 1.12482</strain>
    </source>
</reference>
<keyword evidence="2" id="KW-1185">Reference proteome</keyword>
<evidence type="ECO:0000313" key="1">
    <source>
        <dbReference type="EMBL" id="GGD11252.1"/>
    </source>
</evidence>
<protein>
    <submittedName>
        <fullName evidence="1">Uncharacterized protein</fullName>
    </submittedName>
</protein>
<organism evidence="1 2">
    <name type="scientific">Halopseudomonas salina</name>
    <dbReference type="NCBI Taxonomy" id="1323744"/>
    <lineage>
        <taxon>Bacteria</taxon>
        <taxon>Pseudomonadati</taxon>
        <taxon>Pseudomonadota</taxon>
        <taxon>Gammaproteobacteria</taxon>
        <taxon>Pseudomonadales</taxon>
        <taxon>Pseudomonadaceae</taxon>
        <taxon>Halopseudomonas</taxon>
    </lineage>
</organism>
<proteinExistence type="predicted"/>
<dbReference type="Proteomes" id="UP000638188">
    <property type="component" value="Unassembled WGS sequence"/>
</dbReference>
<evidence type="ECO:0000313" key="2">
    <source>
        <dbReference type="Proteomes" id="UP000638188"/>
    </source>
</evidence>
<dbReference type="EMBL" id="BMFF01000009">
    <property type="protein sequence ID" value="GGD11252.1"/>
    <property type="molecule type" value="Genomic_DNA"/>
</dbReference>